<gene>
    <name evidence="1" type="ORF">T03_11357</name>
</gene>
<evidence type="ECO:0000313" key="1">
    <source>
        <dbReference type="EMBL" id="KRY55328.1"/>
    </source>
</evidence>
<dbReference type="OMA" id="TAMIREC"/>
<accession>A0A0V1D1J4</accession>
<comment type="caution">
    <text evidence="1">The sequence shown here is derived from an EMBL/GenBank/DDBJ whole genome shotgun (WGS) entry which is preliminary data.</text>
</comment>
<dbReference type="AlphaFoldDB" id="A0A0V1D1J4"/>
<protein>
    <submittedName>
        <fullName evidence="1">Uncharacterized protein</fullName>
    </submittedName>
</protein>
<dbReference type="EMBL" id="JYDI01000057">
    <property type="protein sequence ID" value="KRY55328.1"/>
    <property type="molecule type" value="Genomic_DNA"/>
</dbReference>
<name>A0A0V1D1J4_TRIBR</name>
<dbReference type="Proteomes" id="UP000054653">
    <property type="component" value="Unassembled WGS sequence"/>
</dbReference>
<proteinExistence type="predicted"/>
<evidence type="ECO:0000313" key="2">
    <source>
        <dbReference type="Proteomes" id="UP000054653"/>
    </source>
</evidence>
<keyword evidence="2" id="KW-1185">Reference proteome</keyword>
<sequence>MLLFWTKLFNARCLNVPILARIYLALGVIFQSFKLSSPFVDWFDAQNKFLRRERISNYVRASCVVCSVKFIWCDHRLTVHDHCSGLVLFFMRVEFLKLHYRDDVENYFQKNEHFSVQGCFKWLTARLRTYPKAPKLNLHTYRAHVPFHSGRVSTAMIREC</sequence>
<organism evidence="1 2">
    <name type="scientific">Trichinella britovi</name>
    <name type="common">Parasitic roundworm</name>
    <dbReference type="NCBI Taxonomy" id="45882"/>
    <lineage>
        <taxon>Eukaryota</taxon>
        <taxon>Metazoa</taxon>
        <taxon>Ecdysozoa</taxon>
        <taxon>Nematoda</taxon>
        <taxon>Enoplea</taxon>
        <taxon>Dorylaimia</taxon>
        <taxon>Trichinellida</taxon>
        <taxon>Trichinellidae</taxon>
        <taxon>Trichinella</taxon>
    </lineage>
</organism>
<reference evidence="1 2" key="1">
    <citation type="submission" date="2015-01" db="EMBL/GenBank/DDBJ databases">
        <title>Evolution of Trichinella species and genotypes.</title>
        <authorList>
            <person name="Korhonen P.K."/>
            <person name="Edoardo P."/>
            <person name="Giuseppe L.R."/>
            <person name="Gasser R.B."/>
        </authorList>
    </citation>
    <scope>NUCLEOTIDE SEQUENCE [LARGE SCALE GENOMIC DNA]</scope>
    <source>
        <strain evidence="1">ISS120</strain>
    </source>
</reference>